<evidence type="ECO:0000313" key="7">
    <source>
        <dbReference type="Proteomes" id="UP000663889"/>
    </source>
</evidence>
<dbReference type="InterPro" id="IPR002083">
    <property type="entry name" value="MATH/TRAF_dom"/>
</dbReference>
<reference evidence="6" key="1">
    <citation type="submission" date="2021-02" db="EMBL/GenBank/DDBJ databases">
        <authorList>
            <person name="Nowell W R."/>
        </authorList>
    </citation>
    <scope>NUCLEOTIDE SEQUENCE</scope>
</reference>
<dbReference type="Proteomes" id="UP000663889">
    <property type="component" value="Unassembled WGS sequence"/>
</dbReference>
<proteinExistence type="predicted"/>
<dbReference type="FunFam" id="2.60.210.10:FF:000001">
    <property type="entry name" value="TNF receptor-associated factor"/>
    <property type="match status" value="1"/>
</dbReference>
<keyword evidence="2" id="KW-0053">Apoptosis</keyword>
<protein>
    <recommendedName>
        <fullName evidence="5">MATH domain-containing protein</fullName>
    </recommendedName>
</protein>
<dbReference type="GO" id="GO:0043122">
    <property type="term" value="P:regulation of canonical NF-kappaB signal transduction"/>
    <property type="evidence" value="ECO:0007669"/>
    <property type="project" value="TreeGrafter"/>
</dbReference>
<dbReference type="AlphaFoldDB" id="A0A813WZC2"/>
<dbReference type="GO" id="GO:0009898">
    <property type="term" value="C:cytoplasmic side of plasma membrane"/>
    <property type="evidence" value="ECO:0007669"/>
    <property type="project" value="TreeGrafter"/>
</dbReference>
<gene>
    <name evidence="6" type="ORF">SEV965_LOCUS3615</name>
</gene>
<dbReference type="InterPro" id="IPR008974">
    <property type="entry name" value="TRAF-like"/>
</dbReference>
<dbReference type="Gene3D" id="2.60.210.10">
    <property type="entry name" value="Apoptosis, Tumor Necrosis Factor Receptor Associated Protein 2, Chain A"/>
    <property type="match status" value="3"/>
</dbReference>
<accession>A0A813WZC2</accession>
<dbReference type="SUPFAM" id="SSF49599">
    <property type="entry name" value="TRAF domain-like"/>
    <property type="match status" value="3"/>
</dbReference>
<sequence>MEDLYLTEQHQHAIMKVVRQMLLQLSGRQVDNDLSRITTAGTSNPGTAQLQELFEMLNILSVTIPTLTEELSKVKLSIEESNAFLEGVKHNQDILNLDLASLQEKIDDLRHVSYDGALIWKITNFQEKMIDAQSEGQTSIYSPPFYSSPTGYKMRARVYLNGDGDARRTHISSSFQRPRSDMNITSGIPKFFSLEIIQQGNPYIIHGKKEEHFLTKQHQDAILKVVRQMRSQLLDTQMDTDVDRTTSTTTSYPVSAQLQELHETLNILAGGIETLNNDGQHLTNESLQCQIKLQKLAEDFSQVKLSVEESHVDAQSERQTSIYSPPFYSSPTGYKMRARLYLNGAGDARRTHMSLFFVLMRGLNDPILKFPFNYKVAFCLYDQTSAQRHIIDSFRPDITSSSFQRSRSDMNIVSGIPKFFPLEIIQQEGNPYIIHGKKEEHFLTKQHQDAILKVVRQMRSQLLDAQMDTDVDRTTSATTSYPVSAQLQGLYETLNILAGGIETLNNDGQRLTNESLQCQIKLQKLAEEFSQVKLSAEESHGFLEGVKQNQDILNQDVESLKEIINDMQYVSYDGTFVWKTTNFQEKMTDAQSERQTLICSPPFYSSPTGYKMRAGLYLNGDGNAHCTHMSLFFVLIRSVNDPILKFPFNYKVTFCLYDQTPAQRHIIDTFRADIRSSSFQRARSDMNIASGISKFFPLEMIQQKGNPYVRDDTMFIKVMVDFEDIPKTLLPYALSLNPGLPTHIQQAMIKQEAERRSQQQSGEQL</sequence>
<dbReference type="CDD" id="cd00270">
    <property type="entry name" value="MATH_TRAF_C"/>
    <property type="match status" value="1"/>
</dbReference>
<dbReference type="PROSITE" id="PS50144">
    <property type="entry name" value="MATH"/>
    <property type="match status" value="1"/>
</dbReference>
<evidence type="ECO:0000256" key="2">
    <source>
        <dbReference type="ARBA" id="ARBA00022703"/>
    </source>
</evidence>
<evidence type="ECO:0000259" key="5">
    <source>
        <dbReference type="PROSITE" id="PS50144"/>
    </source>
</evidence>
<dbReference type="InterPro" id="IPR049342">
    <property type="entry name" value="TRAF1-6_MATH_dom"/>
</dbReference>
<evidence type="ECO:0000256" key="4">
    <source>
        <dbReference type="ARBA" id="ARBA00023054"/>
    </source>
</evidence>
<name>A0A813WZC2_9BILA</name>
<dbReference type="Pfam" id="PF22486">
    <property type="entry name" value="MATH_2"/>
    <property type="match status" value="1"/>
</dbReference>
<keyword evidence="3" id="KW-0832">Ubl conjugation</keyword>
<dbReference type="GO" id="GO:0005164">
    <property type="term" value="F:tumor necrosis factor receptor binding"/>
    <property type="evidence" value="ECO:0007669"/>
    <property type="project" value="TreeGrafter"/>
</dbReference>
<keyword evidence="4" id="KW-0175">Coiled coil</keyword>
<comment type="caution">
    <text evidence="6">The sequence shown here is derived from an EMBL/GenBank/DDBJ whole genome shotgun (WGS) entry which is preliminary data.</text>
</comment>
<dbReference type="PANTHER" id="PTHR10131">
    <property type="entry name" value="TNF RECEPTOR ASSOCIATED FACTOR"/>
    <property type="match status" value="1"/>
</dbReference>
<evidence type="ECO:0000313" key="6">
    <source>
        <dbReference type="EMBL" id="CAF0860964.1"/>
    </source>
</evidence>
<dbReference type="Pfam" id="PF21355">
    <property type="entry name" value="TRAF-mep_MATH"/>
    <property type="match status" value="2"/>
</dbReference>
<keyword evidence="1" id="KW-1017">Isopeptide bond</keyword>
<feature type="domain" description="MATH" evidence="5">
    <location>
        <begin position="573"/>
        <end position="720"/>
    </location>
</feature>
<evidence type="ECO:0000256" key="1">
    <source>
        <dbReference type="ARBA" id="ARBA00022499"/>
    </source>
</evidence>
<organism evidence="6 7">
    <name type="scientific">Rotaria sordida</name>
    <dbReference type="NCBI Taxonomy" id="392033"/>
    <lineage>
        <taxon>Eukaryota</taxon>
        <taxon>Metazoa</taxon>
        <taxon>Spiralia</taxon>
        <taxon>Gnathifera</taxon>
        <taxon>Rotifera</taxon>
        <taxon>Eurotatoria</taxon>
        <taxon>Bdelloidea</taxon>
        <taxon>Philodinida</taxon>
        <taxon>Philodinidae</taxon>
        <taxon>Rotaria</taxon>
    </lineage>
</organism>
<evidence type="ECO:0000256" key="3">
    <source>
        <dbReference type="ARBA" id="ARBA00022843"/>
    </source>
</evidence>
<dbReference type="SMART" id="SM00061">
    <property type="entry name" value="MATH"/>
    <property type="match status" value="2"/>
</dbReference>
<dbReference type="EMBL" id="CAJNOU010000094">
    <property type="protein sequence ID" value="CAF0860964.1"/>
    <property type="molecule type" value="Genomic_DNA"/>
</dbReference>
<dbReference type="PANTHER" id="PTHR10131:SF138">
    <property type="entry name" value="RE66324P"/>
    <property type="match status" value="1"/>
</dbReference>
<dbReference type="GO" id="GO:0006915">
    <property type="term" value="P:apoptotic process"/>
    <property type="evidence" value="ECO:0007669"/>
    <property type="project" value="UniProtKB-KW"/>
</dbReference>